<dbReference type="RefSeq" id="WP_186808158.1">
    <property type="nucleotide sequence ID" value="NZ_BJUU01000006.1"/>
</dbReference>
<gene>
    <name evidence="3" type="ORF">ABA31_12970</name>
</gene>
<dbReference type="AlphaFoldDB" id="A0AA87RGC1"/>
<comment type="caution">
    <text evidence="3">The sequence shown here is derived from an EMBL/GenBank/DDBJ whole genome shotgun (WGS) entry which is preliminary data.</text>
</comment>
<keyword evidence="4" id="KW-1185">Reference proteome</keyword>
<dbReference type="Pfam" id="PF06724">
    <property type="entry name" value="DUF1206"/>
    <property type="match status" value="3"/>
</dbReference>
<feature type="domain" description="DUF1206" evidence="2">
    <location>
        <begin position="121"/>
        <end position="189"/>
    </location>
</feature>
<dbReference type="EMBL" id="BJUU01000006">
    <property type="protein sequence ID" value="GEK79946.1"/>
    <property type="molecule type" value="Genomic_DNA"/>
</dbReference>
<sequence>MASTGRARGAASEAADAAGRAKDTAQDAAVKAERSRAATWVERVGQVANGVVHLIIGMLAFGVAFGAGGSADQSGAMRAIQQTPLGGIALWAVGIALIALALHAAVTAVAVSRRDAKEALKAAGRGIAYAVVGSTALVYAVGGSSDGEESTESLSGELMASPWGLWLVGLIGLVIAAVGISFVVKGARRGFREDVAPPRRFRRLVDLAGTAGYVMKGLAVVVVGGLFVTAAFTHDAEQAGGLDGALQSLTTVPGGVFALIAIAVGLLLYGLYCFARSAWPR</sequence>
<reference evidence="3 4" key="1">
    <citation type="submission" date="2019-07" db="EMBL/GenBank/DDBJ databases">
        <title>Whole genome shotgun sequence of Agrococcus baldri NBRC 103055.</title>
        <authorList>
            <person name="Hosoyama A."/>
            <person name="Uohara A."/>
            <person name="Ohji S."/>
            <person name="Ichikawa N."/>
        </authorList>
    </citation>
    <scope>NUCLEOTIDE SEQUENCE [LARGE SCALE GENOMIC DNA]</scope>
    <source>
        <strain evidence="3 4">NBRC 103055</strain>
    </source>
</reference>
<feature type="transmembrane region" description="Helical" evidence="1">
    <location>
        <begin position="252"/>
        <end position="275"/>
    </location>
</feature>
<evidence type="ECO:0000256" key="1">
    <source>
        <dbReference type="SAM" id="Phobius"/>
    </source>
</evidence>
<feature type="transmembrane region" description="Helical" evidence="1">
    <location>
        <begin position="204"/>
        <end position="232"/>
    </location>
</feature>
<organism evidence="3 4">
    <name type="scientific">Agrococcus baldri</name>
    <dbReference type="NCBI Taxonomy" id="153730"/>
    <lineage>
        <taxon>Bacteria</taxon>
        <taxon>Bacillati</taxon>
        <taxon>Actinomycetota</taxon>
        <taxon>Actinomycetes</taxon>
        <taxon>Micrococcales</taxon>
        <taxon>Microbacteriaceae</taxon>
        <taxon>Agrococcus</taxon>
    </lineage>
</organism>
<proteinExistence type="predicted"/>
<feature type="transmembrane region" description="Helical" evidence="1">
    <location>
        <begin position="44"/>
        <end position="68"/>
    </location>
</feature>
<protein>
    <recommendedName>
        <fullName evidence="2">DUF1206 domain-containing protein</fullName>
    </recommendedName>
</protein>
<feature type="domain" description="DUF1206" evidence="2">
    <location>
        <begin position="211"/>
        <end position="278"/>
    </location>
</feature>
<keyword evidence="1" id="KW-0812">Transmembrane</keyword>
<evidence type="ECO:0000259" key="2">
    <source>
        <dbReference type="Pfam" id="PF06724"/>
    </source>
</evidence>
<evidence type="ECO:0000313" key="4">
    <source>
        <dbReference type="Proteomes" id="UP000321749"/>
    </source>
</evidence>
<keyword evidence="1" id="KW-0472">Membrane</keyword>
<dbReference type="InterPro" id="IPR009597">
    <property type="entry name" value="DUF1206"/>
</dbReference>
<feature type="domain" description="DUF1206" evidence="2">
    <location>
        <begin position="44"/>
        <end position="109"/>
    </location>
</feature>
<feature type="transmembrane region" description="Helical" evidence="1">
    <location>
        <begin position="123"/>
        <end position="143"/>
    </location>
</feature>
<dbReference type="Proteomes" id="UP000321749">
    <property type="component" value="Unassembled WGS sequence"/>
</dbReference>
<accession>A0AA87RGC1</accession>
<feature type="transmembrane region" description="Helical" evidence="1">
    <location>
        <begin position="88"/>
        <end position="111"/>
    </location>
</feature>
<name>A0AA87RGC1_9MICO</name>
<feature type="transmembrane region" description="Helical" evidence="1">
    <location>
        <begin position="163"/>
        <end position="184"/>
    </location>
</feature>
<evidence type="ECO:0000313" key="3">
    <source>
        <dbReference type="EMBL" id="GEK79946.1"/>
    </source>
</evidence>
<keyword evidence="1" id="KW-1133">Transmembrane helix</keyword>